<dbReference type="Pfam" id="PF01266">
    <property type="entry name" value="DAO"/>
    <property type="match status" value="1"/>
</dbReference>
<dbReference type="RefSeq" id="WP_236999689.1">
    <property type="nucleotide sequence ID" value="NZ_JAKKOR010000014.1"/>
</dbReference>
<comment type="caution">
    <text evidence="3">The sequence shown here is derived from an EMBL/GenBank/DDBJ whole genome shotgun (WGS) entry which is preliminary data.</text>
</comment>
<accession>A0ABS9IY39</accession>
<evidence type="ECO:0000259" key="2">
    <source>
        <dbReference type="Pfam" id="PF01266"/>
    </source>
</evidence>
<sequence>MTPTEFDVVVIGGGIAGVSIGYELAADRRVCLVEQEGTLAFHTTGRSAALYLETFGNASVRALTGASRAQLTDPPADFDGPILASRPYLVFAREGRGDALTAFYDDVRRQAPAVELLSADDAVGLAPYLRRAAIEAALIDPASMDIDVHALHQGYVRGLRRRGGEIRTHAAVTALDRAHGVWTAAFGDGRTVRAPVVVDAAGAWADTVAECAGAAPIGVRPMVRTIFGVDAPEGLETSNLPVVNDLDDAFYIKPEANGLLCSPADDTPSHPHDVRPGDLEIARAIDSINEVTDLRIRHVRSSWAGLRTFAPDRSPVVGFDPGVEGFFWFAGQGGYGIQMADGLARSGAAVFRGEALPDDVVARGVQATVLAPDRF</sequence>
<organism evidence="3 4">
    <name type="scientific">Gordonia liuliyuniae</name>
    <dbReference type="NCBI Taxonomy" id="2911517"/>
    <lineage>
        <taxon>Bacteria</taxon>
        <taxon>Bacillati</taxon>
        <taxon>Actinomycetota</taxon>
        <taxon>Actinomycetes</taxon>
        <taxon>Mycobacteriales</taxon>
        <taxon>Gordoniaceae</taxon>
        <taxon>Gordonia</taxon>
    </lineage>
</organism>
<dbReference type="PANTHER" id="PTHR13847">
    <property type="entry name" value="SARCOSINE DEHYDROGENASE-RELATED"/>
    <property type="match status" value="1"/>
</dbReference>
<keyword evidence="4" id="KW-1185">Reference proteome</keyword>
<dbReference type="EMBL" id="JAKKOR010000014">
    <property type="protein sequence ID" value="MCF8590492.1"/>
    <property type="molecule type" value="Genomic_DNA"/>
</dbReference>
<keyword evidence="1" id="KW-0560">Oxidoreductase</keyword>
<proteinExistence type="predicted"/>
<name>A0ABS9IY39_9ACTN</name>
<evidence type="ECO:0000313" key="3">
    <source>
        <dbReference type="EMBL" id="MCF8590492.1"/>
    </source>
</evidence>
<dbReference type="PANTHER" id="PTHR13847:SF287">
    <property type="entry name" value="FAD-DEPENDENT OXIDOREDUCTASE DOMAIN-CONTAINING PROTEIN 1"/>
    <property type="match status" value="1"/>
</dbReference>
<protein>
    <submittedName>
        <fullName evidence="3">FAD-binding oxidoreductase</fullName>
    </submittedName>
</protein>
<evidence type="ECO:0000313" key="4">
    <source>
        <dbReference type="Proteomes" id="UP001200110"/>
    </source>
</evidence>
<dbReference type="SUPFAM" id="SSF51905">
    <property type="entry name" value="FAD/NAD(P)-binding domain"/>
    <property type="match status" value="1"/>
</dbReference>
<reference evidence="3 4" key="1">
    <citation type="submission" date="2022-01" db="EMBL/GenBank/DDBJ databases">
        <authorList>
            <person name="Huang Y."/>
        </authorList>
    </citation>
    <scope>NUCLEOTIDE SEQUENCE [LARGE SCALE GENOMIC DNA]</scope>
    <source>
        <strain evidence="3 4">HY366</strain>
    </source>
</reference>
<gene>
    <name evidence="3" type="ORF">L5G33_18710</name>
</gene>
<feature type="domain" description="FAD dependent oxidoreductase" evidence="2">
    <location>
        <begin position="7"/>
        <end position="345"/>
    </location>
</feature>
<dbReference type="Gene3D" id="3.30.9.10">
    <property type="entry name" value="D-Amino Acid Oxidase, subunit A, domain 2"/>
    <property type="match status" value="1"/>
</dbReference>
<dbReference type="InterPro" id="IPR036188">
    <property type="entry name" value="FAD/NAD-bd_sf"/>
</dbReference>
<dbReference type="InterPro" id="IPR006076">
    <property type="entry name" value="FAD-dep_OxRdtase"/>
</dbReference>
<evidence type="ECO:0000256" key="1">
    <source>
        <dbReference type="ARBA" id="ARBA00023002"/>
    </source>
</evidence>
<dbReference type="Gene3D" id="3.50.50.60">
    <property type="entry name" value="FAD/NAD(P)-binding domain"/>
    <property type="match status" value="1"/>
</dbReference>
<dbReference type="Proteomes" id="UP001200110">
    <property type="component" value="Unassembled WGS sequence"/>
</dbReference>